<dbReference type="GO" id="GO:0016042">
    <property type="term" value="P:lipid catabolic process"/>
    <property type="evidence" value="ECO:0007669"/>
    <property type="project" value="UniProtKB-KW"/>
</dbReference>
<dbReference type="Proteomes" id="UP001461498">
    <property type="component" value="Unassembled WGS sequence"/>
</dbReference>
<proteinExistence type="inferred from homology"/>
<comment type="caution">
    <text evidence="8">The sequence shown here is derived from an EMBL/GenBank/DDBJ whole genome shotgun (WGS) entry which is preliminary data.</text>
</comment>
<keyword evidence="4" id="KW-0442">Lipid degradation</keyword>
<evidence type="ECO:0000313" key="8">
    <source>
        <dbReference type="EMBL" id="KAK9507267.1"/>
    </source>
</evidence>
<keyword evidence="2" id="KW-0732">Signal</keyword>
<dbReference type="FunFam" id="3.40.50.1820:FF:000057">
    <property type="entry name" value="Lipase"/>
    <property type="match status" value="1"/>
</dbReference>
<keyword evidence="9" id="KW-1185">Reference proteome</keyword>
<dbReference type="AlphaFoldDB" id="A0AAW1DE24"/>
<keyword evidence="5" id="KW-0443">Lipid metabolism</keyword>
<reference evidence="8 9" key="1">
    <citation type="submission" date="2022-12" db="EMBL/GenBank/DDBJ databases">
        <title>Chromosome-level genome assembly of true bugs.</title>
        <authorList>
            <person name="Ma L."/>
            <person name="Li H."/>
        </authorList>
    </citation>
    <scope>NUCLEOTIDE SEQUENCE [LARGE SCALE GENOMIC DNA]</scope>
    <source>
        <strain evidence="8">Lab_2022b</strain>
    </source>
</reference>
<evidence type="ECO:0000256" key="5">
    <source>
        <dbReference type="ARBA" id="ARBA00023098"/>
    </source>
</evidence>
<feature type="domain" description="AB hydrolase-1" evidence="7">
    <location>
        <begin position="3"/>
        <end position="90"/>
    </location>
</feature>
<keyword evidence="3" id="KW-0378">Hydrolase</keyword>
<evidence type="ECO:0000259" key="7">
    <source>
        <dbReference type="Pfam" id="PF00561"/>
    </source>
</evidence>
<dbReference type="EMBL" id="JAPXFL010000004">
    <property type="protein sequence ID" value="KAK9507267.1"/>
    <property type="molecule type" value="Genomic_DNA"/>
</dbReference>
<sequence length="285" mass="32442">MGNARGTKYSKDHVNLSVKSSNYWEFSWHEMGVYDTASEIDYILKKTSQRKLFYVGHSMGTTMMYALLSVRPEYNQKIQLFISLSPVAYMSHMKSGVFRIIYGPLALVLRTIGYQEFIPHDGIFSRMSRMICEIQATSTVICSNALFLISGYDSQQLDMAMLPTIFGHIPAGTSTSSLVHYGQSMVTGEFRQFDHGQAGNLKRYKTKLPPKYNLSQIVAPCALFYSSNDWLADLKDVAKLREQLPNVVMAQKVSLPTFNHMDYLFAKDVVQLVYKDLLAILKKYQ</sequence>
<comment type="similarity">
    <text evidence="1">Belongs to the AB hydrolase superfamily. Lipase family.</text>
</comment>
<dbReference type="Pfam" id="PF00561">
    <property type="entry name" value="Abhydrolase_1"/>
    <property type="match status" value="1"/>
</dbReference>
<accession>A0AAW1DE24</accession>
<evidence type="ECO:0000256" key="6">
    <source>
        <dbReference type="ARBA" id="ARBA00023180"/>
    </source>
</evidence>
<dbReference type="GO" id="GO:0016787">
    <property type="term" value="F:hydrolase activity"/>
    <property type="evidence" value="ECO:0007669"/>
    <property type="project" value="UniProtKB-KW"/>
</dbReference>
<dbReference type="PANTHER" id="PTHR11005">
    <property type="entry name" value="LYSOSOMAL ACID LIPASE-RELATED"/>
    <property type="match status" value="1"/>
</dbReference>
<name>A0AAW1DE24_9HEMI</name>
<gene>
    <name evidence="8" type="ORF">O3M35_007168</name>
</gene>
<evidence type="ECO:0000256" key="4">
    <source>
        <dbReference type="ARBA" id="ARBA00022963"/>
    </source>
</evidence>
<evidence type="ECO:0000256" key="2">
    <source>
        <dbReference type="ARBA" id="ARBA00022729"/>
    </source>
</evidence>
<dbReference type="Gene3D" id="3.40.50.1820">
    <property type="entry name" value="alpha/beta hydrolase"/>
    <property type="match status" value="1"/>
</dbReference>
<protein>
    <recommendedName>
        <fullName evidence="7">AB hydrolase-1 domain-containing protein</fullName>
    </recommendedName>
</protein>
<dbReference type="InterPro" id="IPR000073">
    <property type="entry name" value="AB_hydrolase_1"/>
</dbReference>
<evidence type="ECO:0000256" key="1">
    <source>
        <dbReference type="ARBA" id="ARBA00010701"/>
    </source>
</evidence>
<dbReference type="InterPro" id="IPR029058">
    <property type="entry name" value="AB_hydrolase_fold"/>
</dbReference>
<dbReference type="SUPFAM" id="SSF53474">
    <property type="entry name" value="alpha/beta-Hydrolases"/>
    <property type="match status" value="1"/>
</dbReference>
<keyword evidence="6" id="KW-0325">Glycoprotein</keyword>
<evidence type="ECO:0000256" key="3">
    <source>
        <dbReference type="ARBA" id="ARBA00022801"/>
    </source>
</evidence>
<evidence type="ECO:0000313" key="9">
    <source>
        <dbReference type="Proteomes" id="UP001461498"/>
    </source>
</evidence>
<organism evidence="8 9">
    <name type="scientific">Rhynocoris fuscipes</name>
    <dbReference type="NCBI Taxonomy" id="488301"/>
    <lineage>
        <taxon>Eukaryota</taxon>
        <taxon>Metazoa</taxon>
        <taxon>Ecdysozoa</taxon>
        <taxon>Arthropoda</taxon>
        <taxon>Hexapoda</taxon>
        <taxon>Insecta</taxon>
        <taxon>Pterygota</taxon>
        <taxon>Neoptera</taxon>
        <taxon>Paraneoptera</taxon>
        <taxon>Hemiptera</taxon>
        <taxon>Heteroptera</taxon>
        <taxon>Panheteroptera</taxon>
        <taxon>Cimicomorpha</taxon>
        <taxon>Reduviidae</taxon>
        <taxon>Harpactorinae</taxon>
        <taxon>Harpactorini</taxon>
        <taxon>Rhynocoris</taxon>
    </lineage>
</organism>